<dbReference type="CDD" id="cd01644">
    <property type="entry name" value="RT_pepA17"/>
    <property type="match status" value="1"/>
</dbReference>
<feature type="region of interest" description="Disordered" evidence="1">
    <location>
        <begin position="1"/>
        <end position="55"/>
    </location>
</feature>
<feature type="compositionally biased region" description="Polar residues" evidence="1">
    <location>
        <begin position="460"/>
        <end position="494"/>
    </location>
</feature>
<dbReference type="PANTHER" id="PTHR47331:SF1">
    <property type="entry name" value="GAG-LIKE PROTEIN"/>
    <property type="match status" value="1"/>
</dbReference>
<organism evidence="3 4">
    <name type="scientific">Aedes albopictus</name>
    <name type="common">Asian tiger mosquito</name>
    <name type="synonym">Stegomyia albopicta</name>
    <dbReference type="NCBI Taxonomy" id="7160"/>
    <lineage>
        <taxon>Eukaryota</taxon>
        <taxon>Metazoa</taxon>
        <taxon>Ecdysozoa</taxon>
        <taxon>Arthropoda</taxon>
        <taxon>Hexapoda</taxon>
        <taxon>Insecta</taxon>
        <taxon>Pterygota</taxon>
        <taxon>Neoptera</taxon>
        <taxon>Endopterygota</taxon>
        <taxon>Diptera</taxon>
        <taxon>Nematocera</taxon>
        <taxon>Culicoidea</taxon>
        <taxon>Culicidae</taxon>
        <taxon>Culicinae</taxon>
        <taxon>Aedini</taxon>
        <taxon>Aedes</taxon>
        <taxon>Stegomyia</taxon>
    </lineage>
</organism>
<evidence type="ECO:0000256" key="1">
    <source>
        <dbReference type="SAM" id="MobiDB-lite"/>
    </source>
</evidence>
<dbReference type="Gene3D" id="3.30.420.10">
    <property type="entry name" value="Ribonuclease H-like superfamily/Ribonuclease H"/>
    <property type="match status" value="1"/>
</dbReference>
<dbReference type="InterPro" id="IPR041588">
    <property type="entry name" value="Integrase_H2C2"/>
</dbReference>
<dbReference type="Pfam" id="PF18701">
    <property type="entry name" value="DUF5641"/>
    <property type="match status" value="1"/>
</dbReference>
<dbReference type="SUPFAM" id="SSF53098">
    <property type="entry name" value="Ribonuclease H-like"/>
    <property type="match status" value="1"/>
</dbReference>
<dbReference type="InterPro" id="IPR036397">
    <property type="entry name" value="RNaseH_sf"/>
</dbReference>
<protein>
    <recommendedName>
        <fullName evidence="2">Integrase catalytic domain-containing protein</fullName>
    </recommendedName>
</protein>
<dbReference type="Pfam" id="PF03564">
    <property type="entry name" value="DUF1759"/>
    <property type="match status" value="1"/>
</dbReference>
<reference evidence="4" key="1">
    <citation type="journal article" date="2015" name="Proc. Natl. Acad. Sci. U.S.A.">
        <title>Genome sequence of the Asian Tiger mosquito, Aedes albopictus, reveals insights into its biology, genetics, and evolution.</title>
        <authorList>
            <person name="Chen X.G."/>
            <person name="Jiang X."/>
            <person name="Gu J."/>
            <person name="Xu M."/>
            <person name="Wu Y."/>
            <person name="Deng Y."/>
            <person name="Zhang C."/>
            <person name="Bonizzoni M."/>
            <person name="Dermauw W."/>
            <person name="Vontas J."/>
            <person name="Armbruster P."/>
            <person name="Huang X."/>
            <person name="Yang Y."/>
            <person name="Zhang H."/>
            <person name="He W."/>
            <person name="Peng H."/>
            <person name="Liu Y."/>
            <person name="Wu K."/>
            <person name="Chen J."/>
            <person name="Lirakis M."/>
            <person name="Topalis P."/>
            <person name="Van Leeuwen T."/>
            <person name="Hall A.B."/>
            <person name="Jiang X."/>
            <person name="Thorpe C."/>
            <person name="Mueller R.L."/>
            <person name="Sun C."/>
            <person name="Waterhouse R.M."/>
            <person name="Yan G."/>
            <person name="Tu Z.J."/>
            <person name="Fang X."/>
            <person name="James A.A."/>
        </authorList>
    </citation>
    <scope>NUCLEOTIDE SEQUENCE [LARGE SCALE GENOMIC DNA]</scope>
    <source>
        <strain evidence="4">Foshan</strain>
    </source>
</reference>
<dbReference type="PANTHER" id="PTHR47331">
    <property type="entry name" value="PHD-TYPE DOMAIN-CONTAINING PROTEIN"/>
    <property type="match status" value="1"/>
</dbReference>
<dbReference type="Proteomes" id="UP000069940">
    <property type="component" value="Unassembled WGS sequence"/>
</dbReference>
<dbReference type="Pfam" id="PF17921">
    <property type="entry name" value="Integrase_H2C2"/>
    <property type="match status" value="1"/>
</dbReference>
<sequence length="1822" mass="206757">MWRKLFNGEEEELPTRKPYSELTVKKEEEEAEKETVKEESVIEESEHSETIMSKEENLVHKRGLVRAKVTRIRNSLKKMEDDQQQASLPLIRVFAKSLDMHYSEYNLVQDEILSVCAPAVRGVHEEKYEEFEELYNETSLMIERLKDALAPWPMQAVVPAGQQLQGAEPPQVIVQQQAFRAPLPTFDGKYENWPRFKTMFQDLMRRSTDCDAIKLYHLEKSLVGSAAGVVDSQTLQDNNYNQAWQILMDRYENERLIIDNHIRGLLNLKKMTKKSSKELRELVDDCSRHVENLKFMKQELLGVSELFVVNILTAALDKETREHWESSLTHGELPKYDDTIECLKQRCLVLERCETASSSAAEKPATSFKVGALPKSIARSSNAVTSQNEIICELCNGPHPNFKCTMFRNLTVAERIAKAREANICFNCLRKGHRCSNCQSERTCSKCSARHHTMLHPQEPSATSEQPTPADPSQANVNSTSVPAPIPTETTTSSNALVNHVSQTKAFPAVKEVLLLTARVNLLDDQGRSHSCRALLDCASQVCLISQAMVNKLGKKTWPTNTEVFGVTGRRATTQGMVVTVTSNYGKFSLNIPCLVMPHVSGTIPTRSIDTKLWRLPADVVLADPEFFVPSSVDLLIGNQFFFSLLKSGQLRRHYVSAVKIDDEHPLLQETVFGWVVSGPVDVSPNPIAFSHAVTTKELDELIQKFWAIEEVAEASPHTVEEQQIEAHFAATHHRDMSGRFVVQLPFRESLADLGNNRALALKRFYMLEKRLEGDIQLKQEYVKFITEYEALGHCQEVDERCDPVGQQCYYLPHHAVFKPSSSSTKLRVVFDATARSSKGASLNDVLQVGPTIQRDCFGILLGFRMHRIAISGDLSKMYRQIRVDPRDTRFQRIFWRNNPTDSIRVLELATVTYGTASAPFLATRSLVQLAEDEQSDFPEAAEVVRSDFYIDDALTGADTEAEAIHLREDLQKLLARGGFDIRKWCSNSAAVLEGIPEEEREKLVKIDNSNDAVKTLGMLWDPFNDEFRFSADIFDEDTTKPITKQFVLSQISKLFDPIGFVAPVIVLFKILMQSTWERKLAWTEPLPDDMRKQWLHLRDSLNGLDSIKIPRCVIPVNVAWFEIHGFADASKSAYGACLYLRSVKTDSSIDCQLLCSKSRVAPLSEMTIPKLELCAALLLSRLVLKVIPSLKVPIRRIVLYSDSQIVLSWLKKSPGQLQIFVRNRIVEINQTTADFTWEYVRSEDNPADIVSRGLFPLALSGNQLWWKGCRDLLQSDHQPATFEDIPDEELPEMRIVAVVNLATIEILPVFSTYSSFRKLQRVVAYVLRFIRNCRSKKLQDQRSQQLTVPEMQASLERIVLVIQRMEFPDEIQRVLSGEPSKRLAPLCPIVENGILRVGGRLQNSTLPFDARHQMILPNHHPITERIIRTLHEENRHVGPAGLLAIVRQKFWILNGRSTVRKVTRSCIPCYRTQPRKIHQLMGNLPDFRVTPAMAFEYSGVDYAGPVMVKEGRYRPKIIKGYIAVFVCLVTKNVHLELVSSLTTEAFLAALDRFVSRRGLAKMILSDNATNFSGASNELHELYRQFQNEVTHNRINDFLLPREIEWRFIPPRAPNFAGLMEAAVKSVKTHLKRTLQNATLTFEEFATVLCHIESILNSRPLYALSSDPNDPMPITPAHLQLGRVTEPVPKPSYLDNKENRLSRWQYLNLLRDRFWQSWSKEYLSTLQARGKWTKTAPNIVPGMVVLIIEDNVPPQCWKYGKIVKTYPGSDSLVRVADVKSATGIFKRSISKLALLPTKDNENLQRDSEIPSASSDVPDYLVA</sequence>
<feature type="compositionally biased region" description="Basic and acidic residues" evidence="1">
    <location>
        <begin position="13"/>
        <end position="55"/>
    </location>
</feature>
<feature type="region of interest" description="Disordered" evidence="1">
    <location>
        <begin position="455"/>
        <end position="494"/>
    </location>
</feature>
<proteinExistence type="predicted"/>
<dbReference type="InterPro" id="IPR043502">
    <property type="entry name" value="DNA/RNA_pol_sf"/>
</dbReference>
<dbReference type="Gene3D" id="1.10.340.70">
    <property type="match status" value="1"/>
</dbReference>
<dbReference type="EnsemblMetazoa" id="AALFPA23_016376.R23881">
    <property type="protein sequence ID" value="AALFPA23_016376.P23881"/>
    <property type="gene ID" value="AALFPA23_016376"/>
</dbReference>
<feature type="domain" description="Integrase catalytic" evidence="2">
    <location>
        <begin position="1488"/>
        <end position="1684"/>
    </location>
</feature>
<dbReference type="InterPro" id="IPR001584">
    <property type="entry name" value="Integrase_cat-core"/>
</dbReference>
<dbReference type="InterPro" id="IPR021109">
    <property type="entry name" value="Peptidase_aspartic_dom_sf"/>
</dbReference>
<dbReference type="GeneID" id="134286968"/>
<accession>A0ABM1Z9K7</accession>
<dbReference type="CDD" id="cd00303">
    <property type="entry name" value="retropepsin_like"/>
    <property type="match status" value="1"/>
</dbReference>
<name>A0ABM1Z9K7_AEDAL</name>
<dbReference type="InterPro" id="IPR012337">
    <property type="entry name" value="RNaseH-like_sf"/>
</dbReference>
<dbReference type="Gene3D" id="2.40.70.10">
    <property type="entry name" value="Acid Proteases"/>
    <property type="match status" value="1"/>
</dbReference>
<dbReference type="InterPro" id="IPR040676">
    <property type="entry name" value="DUF5641"/>
</dbReference>
<reference evidence="3" key="2">
    <citation type="submission" date="2025-05" db="UniProtKB">
        <authorList>
            <consortium name="EnsemblMetazoa"/>
        </authorList>
    </citation>
    <scope>IDENTIFICATION</scope>
    <source>
        <strain evidence="3">Foshan</strain>
    </source>
</reference>
<evidence type="ECO:0000313" key="4">
    <source>
        <dbReference type="Proteomes" id="UP000069940"/>
    </source>
</evidence>
<dbReference type="InterPro" id="IPR008042">
    <property type="entry name" value="Retrotrans_Pao"/>
</dbReference>
<dbReference type="PROSITE" id="PS50994">
    <property type="entry name" value="INTEGRASE"/>
    <property type="match status" value="1"/>
</dbReference>
<evidence type="ECO:0000259" key="2">
    <source>
        <dbReference type="PROSITE" id="PS50994"/>
    </source>
</evidence>
<feature type="region of interest" description="Disordered" evidence="1">
    <location>
        <begin position="1803"/>
        <end position="1822"/>
    </location>
</feature>
<dbReference type="RefSeq" id="XP_062704668.1">
    <property type="nucleotide sequence ID" value="XM_062848684.1"/>
</dbReference>
<dbReference type="Pfam" id="PF05380">
    <property type="entry name" value="Peptidase_A17"/>
    <property type="match status" value="1"/>
</dbReference>
<dbReference type="SUPFAM" id="SSF56672">
    <property type="entry name" value="DNA/RNA polymerases"/>
    <property type="match status" value="1"/>
</dbReference>
<evidence type="ECO:0000313" key="3">
    <source>
        <dbReference type="EnsemblMetazoa" id="AALFPA23_016376.P23881"/>
    </source>
</evidence>
<keyword evidence="4" id="KW-1185">Reference proteome</keyword>
<dbReference type="InterPro" id="IPR005312">
    <property type="entry name" value="DUF1759"/>
</dbReference>